<dbReference type="EMBL" id="QMFY01000002">
    <property type="protein sequence ID" value="RAW02357.1"/>
    <property type="molecule type" value="Genomic_DNA"/>
</dbReference>
<dbReference type="Proteomes" id="UP000251889">
    <property type="component" value="Unassembled WGS sequence"/>
</dbReference>
<dbReference type="CDD" id="cd12105">
    <property type="entry name" value="HmuY"/>
    <property type="match status" value="1"/>
</dbReference>
<name>A0A364Y7I9_9BACT</name>
<dbReference type="PROSITE" id="PS51257">
    <property type="entry name" value="PROKAR_LIPOPROTEIN"/>
    <property type="match status" value="1"/>
</dbReference>
<dbReference type="OrthoDB" id="1091850at2"/>
<comment type="caution">
    <text evidence="1">The sequence shown here is derived from an EMBL/GenBank/DDBJ whole genome shotgun (WGS) entry which is preliminary data.</text>
</comment>
<evidence type="ECO:0008006" key="3">
    <source>
        <dbReference type="Google" id="ProtNLM"/>
    </source>
</evidence>
<dbReference type="AlphaFoldDB" id="A0A364Y7I9"/>
<dbReference type="Pfam" id="PF14064">
    <property type="entry name" value="HmuY"/>
    <property type="match status" value="2"/>
</dbReference>
<dbReference type="RefSeq" id="WP_112746179.1">
    <property type="nucleotide sequence ID" value="NZ_QMFY01000002.1"/>
</dbReference>
<protein>
    <recommendedName>
        <fullName evidence="3">HmuY protein</fullName>
    </recommendedName>
</protein>
<proteinExistence type="predicted"/>
<sequence length="481" mass="52366">MKSQISFWKYMSAACAVTLVGFLTSCEDDDPPVADNVVEFEATELGFDETDDEITIRVDLSREVSGDENITLDVLSTGVTYDVEFVTVPAITGTKLSLPVTKGSTFASFVLKRKESVVLEDDDKIEFSLATVGEGFAVGERKKIVVSFSEIVATESTLDPTVGGSLQPNKVFIDLSANRQTSVGRGAWDFGFYTVEGQFRVILNSSAGMMARALDKNSLDAVTAEDTVGWISQLSTEAVFAALTSNPQPEWLPQSNQWIDSPTGDLSKAAIAEVSSTADENKVYIVNLGKNADGTQRGWKKIRVVRNGNNYTLQHADINATNFVTVEISRDADYHFNYVKIGEGVVNVEPKKDKWDIAFTVFTNTTPAGPGLIVPYVFQDIVLQNLYATETAELLTSAAGSYEDFEEADLASVTFSSSQINIGSKWRSGGGPGTPPALKEDRFYIVKDSGGNIYKLKFTALTQNGERGRPQIQFSLLKKGV</sequence>
<evidence type="ECO:0000313" key="2">
    <source>
        <dbReference type="Proteomes" id="UP000251889"/>
    </source>
</evidence>
<organism evidence="1 2">
    <name type="scientific">Pseudochryseolinea flava</name>
    <dbReference type="NCBI Taxonomy" id="2059302"/>
    <lineage>
        <taxon>Bacteria</taxon>
        <taxon>Pseudomonadati</taxon>
        <taxon>Bacteroidota</taxon>
        <taxon>Cytophagia</taxon>
        <taxon>Cytophagales</taxon>
        <taxon>Fulvivirgaceae</taxon>
        <taxon>Pseudochryseolinea</taxon>
    </lineage>
</organism>
<dbReference type="InterPro" id="IPR025921">
    <property type="entry name" value="HmuY"/>
</dbReference>
<evidence type="ECO:0000313" key="1">
    <source>
        <dbReference type="EMBL" id="RAW02357.1"/>
    </source>
</evidence>
<accession>A0A364Y7I9</accession>
<gene>
    <name evidence="1" type="ORF">DQQ10_07435</name>
</gene>
<keyword evidence="2" id="KW-1185">Reference proteome</keyword>
<reference evidence="1 2" key="1">
    <citation type="submission" date="2018-06" db="EMBL/GenBank/DDBJ databases">
        <title>Chryseolinea flavus sp. nov., a member of the phylum Bacteroidetes isolated from soil.</title>
        <authorList>
            <person name="Li Y."/>
            <person name="Wang J."/>
        </authorList>
    </citation>
    <scope>NUCLEOTIDE SEQUENCE [LARGE SCALE GENOMIC DNA]</scope>
    <source>
        <strain evidence="1 2">SDU1-6</strain>
    </source>
</reference>